<dbReference type="EMBL" id="JBHUJB010000080">
    <property type="protein sequence ID" value="MFD2160419.1"/>
    <property type="molecule type" value="Genomic_DNA"/>
</dbReference>
<protein>
    <submittedName>
        <fullName evidence="3">Uncharacterized protein</fullName>
    </submittedName>
</protein>
<evidence type="ECO:0000313" key="4">
    <source>
        <dbReference type="Proteomes" id="UP001597389"/>
    </source>
</evidence>
<evidence type="ECO:0000256" key="1">
    <source>
        <dbReference type="SAM" id="MobiDB-lite"/>
    </source>
</evidence>
<dbReference type="RefSeq" id="WP_377088695.1">
    <property type="nucleotide sequence ID" value="NZ_JBHSJL010000014.1"/>
</dbReference>
<proteinExistence type="predicted"/>
<comment type="caution">
    <text evidence="3">The sequence shown here is derived from an EMBL/GenBank/DDBJ whole genome shotgun (WGS) entry which is preliminary data.</text>
</comment>
<keyword evidence="2" id="KW-0732">Signal</keyword>
<feature type="compositionally biased region" description="Basic and acidic residues" evidence="1">
    <location>
        <begin position="40"/>
        <end position="50"/>
    </location>
</feature>
<reference evidence="4" key="1">
    <citation type="journal article" date="2019" name="Int. J. Syst. Evol. Microbiol.">
        <title>The Global Catalogue of Microorganisms (GCM) 10K type strain sequencing project: providing services to taxonomists for standard genome sequencing and annotation.</title>
        <authorList>
            <consortium name="The Broad Institute Genomics Platform"/>
            <consortium name="The Broad Institute Genome Sequencing Center for Infectious Disease"/>
            <person name="Wu L."/>
            <person name="Ma J."/>
        </authorList>
    </citation>
    <scope>NUCLEOTIDE SEQUENCE [LARGE SCALE GENOMIC DNA]</scope>
    <source>
        <strain evidence="4">CCUG 57942</strain>
    </source>
</reference>
<keyword evidence="4" id="KW-1185">Reference proteome</keyword>
<feature type="region of interest" description="Disordered" evidence="1">
    <location>
        <begin position="172"/>
        <end position="200"/>
    </location>
</feature>
<evidence type="ECO:0000256" key="2">
    <source>
        <dbReference type="SAM" id="SignalP"/>
    </source>
</evidence>
<feature type="chain" id="PRO_5046519357" evidence="2">
    <location>
        <begin position="25"/>
        <end position="200"/>
    </location>
</feature>
<dbReference type="Proteomes" id="UP001597389">
    <property type="component" value="Unassembled WGS sequence"/>
</dbReference>
<evidence type="ECO:0000313" key="3">
    <source>
        <dbReference type="EMBL" id="MFD2160419.1"/>
    </source>
</evidence>
<feature type="compositionally biased region" description="Basic and acidic residues" evidence="1">
    <location>
        <begin position="173"/>
        <end position="187"/>
    </location>
</feature>
<feature type="region of interest" description="Disordered" evidence="1">
    <location>
        <begin position="31"/>
        <end position="50"/>
    </location>
</feature>
<sequence>MTTIPRLLLIAVALITCAPANLLAQGKSTSKSKHLARISRNRDGSTTEFKRDAGNTTLQKRTYVEKANGEQVTRSRTIYRRDKFGNLRSGIVYDGKNKKLFRIVYGYHKDTGRLIAENMFDARVKRTFAHNPSKEEPVRATRYYYNAQGERSAPITFTSQAGKTSEELMNWLDKNKPGSDHDADPFKRVPVNPNSRPLGR</sequence>
<gene>
    <name evidence="3" type="ORF">ACFSW8_16060</name>
</gene>
<name>A0ABW4ZEV6_9BACT</name>
<feature type="signal peptide" evidence="2">
    <location>
        <begin position="1"/>
        <end position="24"/>
    </location>
</feature>
<organism evidence="3 4">
    <name type="scientific">Rubritalea tangerina</name>
    <dbReference type="NCBI Taxonomy" id="430798"/>
    <lineage>
        <taxon>Bacteria</taxon>
        <taxon>Pseudomonadati</taxon>
        <taxon>Verrucomicrobiota</taxon>
        <taxon>Verrucomicrobiia</taxon>
        <taxon>Verrucomicrobiales</taxon>
        <taxon>Rubritaleaceae</taxon>
        <taxon>Rubritalea</taxon>
    </lineage>
</organism>
<accession>A0ABW4ZEV6</accession>